<keyword evidence="2" id="KW-1185">Reference proteome</keyword>
<feature type="non-terminal residue" evidence="1">
    <location>
        <position position="1"/>
    </location>
</feature>
<evidence type="ECO:0000313" key="1">
    <source>
        <dbReference type="EMBL" id="GIY59640.1"/>
    </source>
</evidence>
<organism evidence="1 2">
    <name type="scientific">Caerostris extrusa</name>
    <name type="common">Bark spider</name>
    <name type="synonym">Caerostris bankana</name>
    <dbReference type="NCBI Taxonomy" id="172846"/>
    <lineage>
        <taxon>Eukaryota</taxon>
        <taxon>Metazoa</taxon>
        <taxon>Ecdysozoa</taxon>
        <taxon>Arthropoda</taxon>
        <taxon>Chelicerata</taxon>
        <taxon>Arachnida</taxon>
        <taxon>Araneae</taxon>
        <taxon>Araneomorphae</taxon>
        <taxon>Entelegynae</taxon>
        <taxon>Araneoidea</taxon>
        <taxon>Araneidae</taxon>
        <taxon>Caerostris</taxon>
    </lineage>
</organism>
<dbReference type="AlphaFoldDB" id="A0AAV4UQC9"/>
<sequence length="52" mass="5678">SSPPYMQIHATCARSDKTTAVLNVRTMSTNHPSSPRELTVSKKCMASSNVVR</sequence>
<accession>A0AAV4UQC9</accession>
<proteinExistence type="predicted"/>
<reference evidence="1 2" key="1">
    <citation type="submission" date="2021-06" db="EMBL/GenBank/DDBJ databases">
        <title>Caerostris extrusa draft genome.</title>
        <authorList>
            <person name="Kono N."/>
            <person name="Arakawa K."/>
        </authorList>
    </citation>
    <scope>NUCLEOTIDE SEQUENCE [LARGE SCALE GENOMIC DNA]</scope>
</reference>
<comment type="caution">
    <text evidence="1">The sequence shown here is derived from an EMBL/GenBank/DDBJ whole genome shotgun (WGS) entry which is preliminary data.</text>
</comment>
<dbReference type="EMBL" id="BPLR01013225">
    <property type="protein sequence ID" value="GIY59640.1"/>
    <property type="molecule type" value="Genomic_DNA"/>
</dbReference>
<evidence type="ECO:0000313" key="2">
    <source>
        <dbReference type="Proteomes" id="UP001054945"/>
    </source>
</evidence>
<gene>
    <name evidence="1" type="ORF">CEXT_486891</name>
</gene>
<protein>
    <submittedName>
        <fullName evidence="1">Uncharacterized protein</fullName>
    </submittedName>
</protein>
<name>A0AAV4UQC9_CAEEX</name>
<dbReference type="Proteomes" id="UP001054945">
    <property type="component" value="Unassembled WGS sequence"/>
</dbReference>